<dbReference type="RefSeq" id="XP_031062981.1">
    <property type="nucleotide sequence ID" value="XM_031207448.1"/>
</dbReference>
<proteinExistence type="predicted"/>
<dbReference type="AlphaFoldDB" id="X0JWR7"/>
<name>X0JWR7_FUSO5</name>
<dbReference type="EMBL" id="JH658282">
    <property type="protein sequence ID" value="EXM00892.1"/>
    <property type="molecule type" value="Genomic_DNA"/>
</dbReference>
<reference evidence="1" key="2">
    <citation type="submission" date="2012-05" db="EMBL/GenBank/DDBJ databases">
        <title>The Genome Annotation of Fusarium oxysporum II5.</title>
        <authorList>
            <consortium name="The Broad Institute Genomics Platform"/>
            <person name="Ma L.-J."/>
            <person name="Corby-Kistler H."/>
            <person name="Broz K."/>
            <person name="Gale L.R."/>
            <person name="Jonkers W."/>
            <person name="O'Donnell K."/>
            <person name="Ploetz R."/>
            <person name="Steinberg C."/>
            <person name="Schwartz D.C."/>
            <person name="VanEtten H."/>
            <person name="Zhou S."/>
            <person name="Young S.K."/>
            <person name="Zeng Q."/>
            <person name="Gargeya S."/>
            <person name="Fitzgerald M."/>
            <person name="Abouelleil A."/>
            <person name="Alvarado L."/>
            <person name="Chapman S.B."/>
            <person name="Gainer-Dewar J."/>
            <person name="Goldberg J."/>
            <person name="Griggs A."/>
            <person name="Gujja S."/>
            <person name="Hansen M."/>
            <person name="Howarth C."/>
            <person name="Imamovic A."/>
            <person name="Ireland A."/>
            <person name="Larimer J."/>
            <person name="McCowan C."/>
            <person name="Murphy C."/>
            <person name="Pearson M."/>
            <person name="Poon T.W."/>
            <person name="Priest M."/>
            <person name="Roberts A."/>
            <person name="Saif S."/>
            <person name="Shea T."/>
            <person name="Sykes S."/>
            <person name="Wortman J."/>
            <person name="Nusbaum C."/>
            <person name="Birren B."/>
        </authorList>
    </citation>
    <scope>NUCLEOTIDE SEQUENCE</scope>
    <source>
        <strain evidence="1">54006</strain>
    </source>
</reference>
<dbReference type="GeneID" id="42032947"/>
<dbReference type="Proteomes" id="UP000030685">
    <property type="component" value="Unassembled WGS sequence"/>
</dbReference>
<accession>X0JWR7</accession>
<dbReference type="HOGENOM" id="CLU_3406485_0_0_1"/>
<gene>
    <name evidence="1" type="ORF">FOIG_07772</name>
</gene>
<evidence type="ECO:0000313" key="1">
    <source>
        <dbReference type="EMBL" id="EXM00892.1"/>
    </source>
</evidence>
<reference evidence="1" key="1">
    <citation type="submission" date="2011-11" db="EMBL/GenBank/DDBJ databases">
        <title>The Genome Sequence of Fusarium oxysporum II5.</title>
        <authorList>
            <consortium name="The Broad Institute Genome Sequencing Platform"/>
            <person name="Ma L.-J."/>
            <person name="Gale L.R."/>
            <person name="Schwartz D.C."/>
            <person name="Zhou S."/>
            <person name="Corby-Kistler H."/>
            <person name="Young S.K."/>
            <person name="Zeng Q."/>
            <person name="Gargeya S."/>
            <person name="Fitzgerald M."/>
            <person name="Haas B."/>
            <person name="Abouelleil A."/>
            <person name="Alvarado L."/>
            <person name="Arachchi H.M."/>
            <person name="Berlin A."/>
            <person name="Brown A."/>
            <person name="Chapman S.B."/>
            <person name="Chen Z."/>
            <person name="Dunbar C."/>
            <person name="Freedman E."/>
            <person name="Gearin G."/>
            <person name="Goldberg J."/>
            <person name="Griggs A."/>
            <person name="Gujja S."/>
            <person name="Heiman D."/>
            <person name="Howarth C."/>
            <person name="Larson L."/>
            <person name="Lui A."/>
            <person name="MacDonald P.J.P."/>
            <person name="Montmayeur A."/>
            <person name="Murphy C."/>
            <person name="Neiman D."/>
            <person name="Pearson M."/>
            <person name="Priest M."/>
            <person name="Roberts A."/>
            <person name="Saif S."/>
            <person name="Shea T."/>
            <person name="Shenoy N."/>
            <person name="Sisk P."/>
            <person name="Stolte C."/>
            <person name="Sykes S."/>
            <person name="Wortman J."/>
            <person name="Nusbaum C."/>
            <person name="Birren B."/>
        </authorList>
    </citation>
    <scope>NUCLEOTIDE SEQUENCE [LARGE SCALE GENOMIC DNA]</scope>
    <source>
        <strain evidence="1">54006</strain>
    </source>
</reference>
<dbReference type="VEuPathDB" id="FungiDB:FOIG_07772"/>
<protein>
    <submittedName>
        <fullName evidence="1">Uncharacterized protein</fullName>
    </submittedName>
</protein>
<sequence>MEMAKHYTLVVAHGLRINQADALLRSHTDVGS</sequence>
<organism evidence="1">
    <name type="scientific">Fusarium odoratissimum (strain NRRL 54006)</name>
    <dbReference type="NCBI Taxonomy" id="1089451"/>
    <lineage>
        <taxon>Eukaryota</taxon>
        <taxon>Fungi</taxon>
        <taxon>Dikarya</taxon>
        <taxon>Ascomycota</taxon>
        <taxon>Pezizomycotina</taxon>
        <taxon>Sordariomycetes</taxon>
        <taxon>Hypocreomycetidae</taxon>
        <taxon>Hypocreales</taxon>
        <taxon>Nectriaceae</taxon>
        <taxon>Fusarium</taxon>
        <taxon>Fusarium oxysporum species complex</taxon>
        <taxon>Fusarium oxysporum f. sp. cubense (strain race 4)</taxon>
    </lineage>
</organism>